<evidence type="ECO:0000259" key="1">
    <source>
        <dbReference type="Pfam" id="PF17780"/>
    </source>
</evidence>
<dbReference type="EMBL" id="BLLF01000137">
    <property type="protein sequence ID" value="GFH08103.1"/>
    <property type="molecule type" value="Genomic_DNA"/>
</dbReference>
<gene>
    <name evidence="2" type="ORF">HaLaN_03014</name>
</gene>
<dbReference type="InterPro" id="IPR041591">
    <property type="entry name" value="OCRE"/>
</dbReference>
<reference evidence="2 3" key="1">
    <citation type="submission" date="2020-02" db="EMBL/GenBank/DDBJ databases">
        <title>Draft genome sequence of Haematococcus lacustris strain NIES-144.</title>
        <authorList>
            <person name="Morimoto D."/>
            <person name="Nakagawa S."/>
            <person name="Yoshida T."/>
            <person name="Sawayama S."/>
        </authorList>
    </citation>
    <scope>NUCLEOTIDE SEQUENCE [LARGE SCALE GENOMIC DNA]</scope>
    <source>
        <strain evidence="2 3">NIES-144</strain>
    </source>
</reference>
<accession>A0A699YDJ4</accession>
<organism evidence="2 3">
    <name type="scientific">Haematococcus lacustris</name>
    <name type="common">Green alga</name>
    <name type="synonym">Haematococcus pluvialis</name>
    <dbReference type="NCBI Taxonomy" id="44745"/>
    <lineage>
        <taxon>Eukaryota</taxon>
        <taxon>Viridiplantae</taxon>
        <taxon>Chlorophyta</taxon>
        <taxon>core chlorophytes</taxon>
        <taxon>Chlorophyceae</taxon>
        <taxon>CS clade</taxon>
        <taxon>Chlamydomonadales</taxon>
        <taxon>Haematococcaceae</taxon>
        <taxon>Haematococcus</taxon>
    </lineage>
</organism>
<comment type="caution">
    <text evidence="2">The sequence shown here is derived from an EMBL/GenBank/DDBJ whole genome shotgun (WGS) entry which is preliminary data.</text>
</comment>
<dbReference type="AlphaFoldDB" id="A0A699YDJ4"/>
<evidence type="ECO:0000313" key="2">
    <source>
        <dbReference type="EMBL" id="GFH08103.1"/>
    </source>
</evidence>
<dbReference type="Pfam" id="PF17780">
    <property type="entry name" value="OCRE"/>
    <property type="match status" value="1"/>
</dbReference>
<evidence type="ECO:0000313" key="3">
    <source>
        <dbReference type="Proteomes" id="UP000485058"/>
    </source>
</evidence>
<proteinExistence type="predicted"/>
<feature type="domain" description="OCRE" evidence="1">
    <location>
        <begin position="55"/>
        <end position="99"/>
    </location>
</feature>
<sequence length="102" mass="11392">MTKWESDTAEQERDIDPSSYVDKADLVRKVEEVAASGPVVAGAPTQVGGHPVPPGFAYEPSSGYYYNSESQMSFDPVSGGYFCNNRWYAWDANLNQFVEWRS</sequence>
<keyword evidence="3" id="KW-1185">Reference proteome</keyword>
<dbReference type="Proteomes" id="UP000485058">
    <property type="component" value="Unassembled WGS sequence"/>
</dbReference>
<name>A0A699YDJ4_HAELA</name>
<protein>
    <submittedName>
        <fullName evidence="2">CD2 antigen cytoplasmic tail-binding 2</fullName>
    </submittedName>
</protein>